<organism evidence="3 4">
    <name type="scientific">Phytohabitans rumicis</name>
    <dbReference type="NCBI Taxonomy" id="1076125"/>
    <lineage>
        <taxon>Bacteria</taxon>
        <taxon>Bacillati</taxon>
        <taxon>Actinomycetota</taxon>
        <taxon>Actinomycetes</taxon>
        <taxon>Micromonosporales</taxon>
        <taxon>Micromonosporaceae</taxon>
    </lineage>
</organism>
<dbReference type="PANTHER" id="PTHR24321">
    <property type="entry name" value="DEHYDROGENASES, SHORT CHAIN"/>
    <property type="match status" value="1"/>
</dbReference>
<dbReference type="GO" id="GO:0016491">
    <property type="term" value="F:oxidoreductase activity"/>
    <property type="evidence" value="ECO:0007669"/>
    <property type="project" value="UniProtKB-KW"/>
</dbReference>
<dbReference type="PRINTS" id="PR00081">
    <property type="entry name" value="GDHRDH"/>
</dbReference>
<proteinExistence type="inferred from homology"/>
<dbReference type="NCBIfam" id="NF005559">
    <property type="entry name" value="PRK07231.1"/>
    <property type="match status" value="1"/>
</dbReference>
<dbReference type="Gene3D" id="3.40.50.720">
    <property type="entry name" value="NAD(P)-binding Rossmann-like Domain"/>
    <property type="match status" value="1"/>
</dbReference>
<evidence type="ECO:0000256" key="2">
    <source>
        <dbReference type="ARBA" id="ARBA00023002"/>
    </source>
</evidence>
<dbReference type="InterPro" id="IPR002347">
    <property type="entry name" value="SDR_fam"/>
</dbReference>
<dbReference type="SUPFAM" id="SSF51735">
    <property type="entry name" value="NAD(P)-binding Rossmann-fold domains"/>
    <property type="match status" value="1"/>
</dbReference>
<dbReference type="InterPro" id="IPR020904">
    <property type="entry name" value="Sc_DH/Rdtase_CS"/>
</dbReference>
<comment type="caution">
    <text evidence="3">The sequence shown here is derived from an EMBL/GenBank/DDBJ whole genome shotgun (WGS) entry which is preliminary data.</text>
</comment>
<comment type="similarity">
    <text evidence="1">Belongs to the short-chain dehydrogenases/reductases (SDR) family.</text>
</comment>
<reference evidence="3 4" key="1">
    <citation type="submission" date="2020-03" db="EMBL/GenBank/DDBJ databases">
        <title>Whole genome shotgun sequence of Phytohabitans rumicis NBRC 108638.</title>
        <authorList>
            <person name="Komaki H."/>
            <person name="Tamura T."/>
        </authorList>
    </citation>
    <scope>NUCLEOTIDE SEQUENCE [LARGE SCALE GENOMIC DNA]</scope>
    <source>
        <strain evidence="3 4">NBRC 108638</strain>
    </source>
</reference>
<evidence type="ECO:0000313" key="3">
    <source>
        <dbReference type="EMBL" id="GFJ87295.1"/>
    </source>
</evidence>
<reference evidence="3 4" key="2">
    <citation type="submission" date="2020-03" db="EMBL/GenBank/DDBJ databases">
        <authorList>
            <person name="Ichikawa N."/>
            <person name="Kimura A."/>
            <person name="Kitahashi Y."/>
            <person name="Uohara A."/>
        </authorList>
    </citation>
    <scope>NUCLEOTIDE SEQUENCE [LARGE SCALE GENOMIC DNA]</scope>
    <source>
        <strain evidence="3 4">NBRC 108638</strain>
    </source>
</reference>
<dbReference type="RefSeq" id="WP_173074194.1">
    <property type="nucleotide sequence ID" value="NZ_BAABJB010000016.1"/>
</dbReference>
<dbReference type="PANTHER" id="PTHR24321:SF8">
    <property type="entry name" value="ESTRADIOL 17-BETA-DEHYDROGENASE 8-RELATED"/>
    <property type="match status" value="1"/>
</dbReference>
<dbReference type="Pfam" id="PF13561">
    <property type="entry name" value="adh_short_C2"/>
    <property type="match status" value="1"/>
</dbReference>
<name>A0A6V8L3K7_9ACTN</name>
<evidence type="ECO:0000256" key="1">
    <source>
        <dbReference type="ARBA" id="ARBA00006484"/>
    </source>
</evidence>
<protein>
    <submittedName>
        <fullName evidence="3">Short chain dehydrogenase</fullName>
    </submittedName>
</protein>
<dbReference type="PROSITE" id="PS00061">
    <property type="entry name" value="ADH_SHORT"/>
    <property type="match status" value="1"/>
</dbReference>
<dbReference type="CDD" id="cd05233">
    <property type="entry name" value="SDR_c"/>
    <property type="match status" value="1"/>
</dbReference>
<dbReference type="FunFam" id="3.40.50.720:FF:000084">
    <property type="entry name" value="Short-chain dehydrogenase reductase"/>
    <property type="match status" value="1"/>
</dbReference>
<keyword evidence="2" id="KW-0560">Oxidoreductase</keyword>
<gene>
    <name evidence="3" type="ORF">Prum_009370</name>
</gene>
<dbReference type="Proteomes" id="UP000482960">
    <property type="component" value="Unassembled WGS sequence"/>
</dbReference>
<sequence length="264" mass="26472">MRGLTGRVAVVTGAGSGIGAAVAHRLGAEGMRVVLVDRDEAAADRVAAGVPGETLTVLADVSQPDDVEAYLRAAVDRFGQLDAVHLNAGISGTHAAFTDIDLADYDRTVEVNQRGVFLGLRAALGLLTEQGTGGSIVVTASLAGLRPSAAIAPYVATKHAAIGLARSAALAGAPAGIRVNAIAPGLIDTPMQGGHLAAHTLADLHARSPLGRMGTPDEVAAAVAFLLSAEASYLTGAVLVVDGGLDATDPVAPTTYPRSAHADV</sequence>
<evidence type="ECO:0000313" key="4">
    <source>
        <dbReference type="Proteomes" id="UP000482960"/>
    </source>
</evidence>
<dbReference type="InterPro" id="IPR036291">
    <property type="entry name" value="NAD(P)-bd_dom_sf"/>
</dbReference>
<keyword evidence="4" id="KW-1185">Reference proteome</keyword>
<accession>A0A6V8L3K7</accession>
<dbReference type="AlphaFoldDB" id="A0A6V8L3K7"/>
<dbReference type="EMBL" id="BLPG01000001">
    <property type="protein sequence ID" value="GFJ87295.1"/>
    <property type="molecule type" value="Genomic_DNA"/>
</dbReference>